<keyword evidence="4" id="KW-1003">Cell membrane</keyword>
<protein>
    <submittedName>
        <fullName evidence="9">Iron chelate uptake ABC transporter family permease subunit</fullName>
    </submittedName>
</protein>
<accession>A0ABN1XM89</accession>
<evidence type="ECO:0000313" key="9">
    <source>
        <dbReference type="EMBL" id="GAA1385328.1"/>
    </source>
</evidence>
<dbReference type="PANTHER" id="PTHR30472:SF1">
    <property type="entry name" value="FE(3+) DICITRATE TRANSPORT SYSTEM PERMEASE PROTEIN FECC-RELATED"/>
    <property type="match status" value="1"/>
</dbReference>
<dbReference type="Gene3D" id="1.10.3470.10">
    <property type="entry name" value="ABC transporter involved in vitamin B12 uptake, BtuC"/>
    <property type="match status" value="1"/>
</dbReference>
<evidence type="ECO:0000256" key="5">
    <source>
        <dbReference type="ARBA" id="ARBA00022692"/>
    </source>
</evidence>
<feature type="transmembrane region" description="Helical" evidence="8">
    <location>
        <begin position="327"/>
        <end position="345"/>
    </location>
</feature>
<name>A0ABN1XM89_9PSEU</name>
<proteinExistence type="inferred from homology"/>
<evidence type="ECO:0000256" key="3">
    <source>
        <dbReference type="ARBA" id="ARBA00022448"/>
    </source>
</evidence>
<comment type="caution">
    <text evidence="9">The sequence shown here is derived from an EMBL/GenBank/DDBJ whole genome shotgun (WGS) entry which is preliminary data.</text>
</comment>
<organism evidence="9 10">
    <name type="scientific">Pseudonocardia kongjuensis</name>
    <dbReference type="NCBI Taxonomy" id="102227"/>
    <lineage>
        <taxon>Bacteria</taxon>
        <taxon>Bacillati</taxon>
        <taxon>Actinomycetota</taxon>
        <taxon>Actinomycetes</taxon>
        <taxon>Pseudonocardiales</taxon>
        <taxon>Pseudonocardiaceae</taxon>
        <taxon>Pseudonocardia</taxon>
    </lineage>
</organism>
<feature type="transmembrane region" description="Helical" evidence="8">
    <location>
        <begin position="218"/>
        <end position="238"/>
    </location>
</feature>
<comment type="similarity">
    <text evidence="2">Belongs to the binding-protein-dependent transport system permease family. FecCD subfamily.</text>
</comment>
<reference evidence="9 10" key="1">
    <citation type="journal article" date="2019" name="Int. J. Syst. Evol. Microbiol.">
        <title>The Global Catalogue of Microorganisms (GCM) 10K type strain sequencing project: providing services to taxonomists for standard genome sequencing and annotation.</title>
        <authorList>
            <consortium name="The Broad Institute Genomics Platform"/>
            <consortium name="The Broad Institute Genome Sequencing Center for Infectious Disease"/>
            <person name="Wu L."/>
            <person name="Ma J."/>
        </authorList>
    </citation>
    <scope>NUCLEOTIDE SEQUENCE [LARGE SCALE GENOMIC DNA]</scope>
    <source>
        <strain evidence="9 10">JCM 11896</strain>
    </source>
</reference>
<evidence type="ECO:0000256" key="4">
    <source>
        <dbReference type="ARBA" id="ARBA00022475"/>
    </source>
</evidence>
<evidence type="ECO:0000256" key="8">
    <source>
        <dbReference type="SAM" id="Phobius"/>
    </source>
</evidence>
<dbReference type="Proteomes" id="UP001501414">
    <property type="component" value="Unassembled WGS sequence"/>
</dbReference>
<dbReference type="SUPFAM" id="SSF81345">
    <property type="entry name" value="ABC transporter involved in vitamin B12 uptake, BtuC"/>
    <property type="match status" value="1"/>
</dbReference>
<keyword evidence="10" id="KW-1185">Reference proteome</keyword>
<evidence type="ECO:0000256" key="6">
    <source>
        <dbReference type="ARBA" id="ARBA00022989"/>
    </source>
</evidence>
<dbReference type="CDD" id="cd06550">
    <property type="entry name" value="TM_ABC_iron-siderophores_like"/>
    <property type="match status" value="1"/>
</dbReference>
<dbReference type="InterPro" id="IPR037294">
    <property type="entry name" value="ABC_BtuC-like"/>
</dbReference>
<keyword evidence="7 8" id="KW-0472">Membrane</keyword>
<dbReference type="Pfam" id="PF01032">
    <property type="entry name" value="FecCD"/>
    <property type="match status" value="1"/>
</dbReference>
<feature type="transmembrane region" description="Helical" evidence="8">
    <location>
        <begin position="259"/>
        <end position="282"/>
    </location>
</feature>
<evidence type="ECO:0000313" key="10">
    <source>
        <dbReference type="Proteomes" id="UP001501414"/>
    </source>
</evidence>
<comment type="subcellular location">
    <subcellularLocation>
        <location evidence="1">Cell membrane</location>
        <topology evidence="1">Multi-pass membrane protein</topology>
    </subcellularLocation>
</comment>
<feature type="transmembrane region" description="Helical" evidence="8">
    <location>
        <begin position="81"/>
        <end position="101"/>
    </location>
</feature>
<feature type="transmembrane region" description="Helical" evidence="8">
    <location>
        <begin position="108"/>
        <end position="130"/>
    </location>
</feature>
<sequence>MSAATGVTVPGTPPGRTRTGIGVRAAGLLVSGAVLLGVCLLSVMVGAKEIPASTVLDAFTAFDPTNNDHLFVRLERVPRTVLGLLVGLALGLAGTVMQAVARNPLADPGVLGINAGASLLVVVGITTFGLTALSGYVWFGFVGAALAAVVVYGVSALGREGATPIKLALAGAAANAAFVSFTTAVLLTNSDAFEQFRLWQVGSLAGRDWEVVTSVTPFIALGAVVALLSGGLLNTLALGDDMARALGANITRARVVSGLSVVLLCGAATAAAGPIGFVGLAIPQVARLIAGPDNRWLLPYAAVLAPVLVLGADVLGRIIARPGEVQVGILTAVIGAPVFIALVRGRRVSSL</sequence>
<gene>
    <name evidence="9" type="ORF">GCM10009613_17560</name>
</gene>
<feature type="transmembrane region" description="Helical" evidence="8">
    <location>
        <begin position="297"/>
        <end position="315"/>
    </location>
</feature>
<feature type="transmembrane region" description="Helical" evidence="8">
    <location>
        <begin position="167"/>
        <end position="187"/>
    </location>
</feature>
<keyword evidence="6 8" id="KW-1133">Transmembrane helix</keyword>
<evidence type="ECO:0000256" key="7">
    <source>
        <dbReference type="ARBA" id="ARBA00023136"/>
    </source>
</evidence>
<feature type="transmembrane region" description="Helical" evidence="8">
    <location>
        <begin position="136"/>
        <end position="155"/>
    </location>
</feature>
<dbReference type="RefSeq" id="WP_344020264.1">
    <property type="nucleotide sequence ID" value="NZ_BAAAJK010000006.1"/>
</dbReference>
<keyword evidence="5 8" id="KW-0812">Transmembrane</keyword>
<keyword evidence="3" id="KW-0813">Transport</keyword>
<dbReference type="PANTHER" id="PTHR30472">
    <property type="entry name" value="FERRIC ENTEROBACTIN TRANSPORT SYSTEM PERMEASE PROTEIN"/>
    <property type="match status" value="1"/>
</dbReference>
<dbReference type="EMBL" id="BAAAJK010000006">
    <property type="protein sequence ID" value="GAA1385328.1"/>
    <property type="molecule type" value="Genomic_DNA"/>
</dbReference>
<dbReference type="InterPro" id="IPR000522">
    <property type="entry name" value="ABC_transptr_permease_BtuC"/>
</dbReference>
<evidence type="ECO:0000256" key="2">
    <source>
        <dbReference type="ARBA" id="ARBA00007935"/>
    </source>
</evidence>
<evidence type="ECO:0000256" key="1">
    <source>
        <dbReference type="ARBA" id="ARBA00004651"/>
    </source>
</evidence>
<feature type="transmembrane region" description="Helical" evidence="8">
    <location>
        <begin position="26"/>
        <end position="47"/>
    </location>
</feature>